<dbReference type="Pfam" id="PF07209">
    <property type="entry name" value="DUF1415"/>
    <property type="match status" value="1"/>
</dbReference>
<dbReference type="EMBL" id="CP041036">
    <property type="protein sequence ID" value="QDE31781.1"/>
    <property type="molecule type" value="Genomic_DNA"/>
</dbReference>
<dbReference type="InterPro" id="IPR009858">
    <property type="entry name" value="DUF1415"/>
</dbReference>
<dbReference type="AlphaFoldDB" id="A0A4Y5YG45"/>
<proteinExistence type="predicted"/>
<protein>
    <submittedName>
        <fullName evidence="1">DUF1415 domain-containing protein</fullName>
    </submittedName>
</protein>
<evidence type="ECO:0000313" key="1">
    <source>
        <dbReference type="EMBL" id="QDE31781.1"/>
    </source>
</evidence>
<dbReference type="KEGG" id="spol:FH971_12915"/>
<organism evidence="1 2">
    <name type="scientific">Shewanella polaris</name>
    <dbReference type="NCBI Taxonomy" id="2588449"/>
    <lineage>
        <taxon>Bacteria</taxon>
        <taxon>Pseudomonadati</taxon>
        <taxon>Pseudomonadota</taxon>
        <taxon>Gammaproteobacteria</taxon>
        <taxon>Alteromonadales</taxon>
        <taxon>Shewanellaceae</taxon>
        <taxon>Shewanella</taxon>
    </lineage>
</organism>
<accession>A0A4Y5YG45</accession>
<sequence>MEQHECLIHTEMWVKDVIMKYNICPFARREVERASIRYVAIEDTKIKAVLKALLAECQYLDNNPETETTLFILPRGFEGFYAYLDLVDDATALLSEQDYDGVYQLATFHPDYCFDGEPQDSAANFTNRSPYPTLHIIREVSMEIALASYTDPESIPERNIAFAERKGSDFFVQLLQHCTKDISKVTGDK</sequence>
<name>A0A4Y5YG45_9GAMM</name>
<evidence type="ECO:0000313" key="2">
    <source>
        <dbReference type="Proteomes" id="UP000319809"/>
    </source>
</evidence>
<dbReference type="Proteomes" id="UP000319809">
    <property type="component" value="Chromosome"/>
</dbReference>
<dbReference type="RefSeq" id="WP_140234567.1">
    <property type="nucleotide sequence ID" value="NZ_CP041036.1"/>
</dbReference>
<gene>
    <name evidence="1" type="ORF">FH971_12915</name>
</gene>
<keyword evidence="2" id="KW-1185">Reference proteome</keyword>
<reference evidence="1 2" key="1">
    <citation type="submission" date="2019-06" db="EMBL/GenBank/DDBJ databases">
        <title>The genome of Shewanella sp. SM1901.</title>
        <authorList>
            <person name="Cha Q."/>
        </authorList>
    </citation>
    <scope>NUCLEOTIDE SEQUENCE [LARGE SCALE GENOMIC DNA]</scope>
    <source>
        <strain evidence="1 2">SM1901</strain>
    </source>
</reference>